<feature type="compositionally biased region" description="Acidic residues" evidence="1">
    <location>
        <begin position="304"/>
        <end position="321"/>
    </location>
</feature>
<keyword evidence="2" id="KW-0472">Membrane</keyword>
<protein>
    <submittedName>
        <fullName evidence="3">Uncharacterized protein</fullName>
    </submittedName>
</protein>
<reference evidence="3 4" key="1">
    <citation type="submission" date="2023-01" db="EMBL/GenBank/DDBJ databases">
        <title>Analysis of 21 Apiospora genomes using comparative genomics revels a genus with tremendous synthesis potential of carbohydrate active enzymes and secondary metabolites.</title>
        <authorList>
            <person name="Sorensen T."/>
        </authorList>
    </citation>
    <scope>NUCLEOTIDE SEQUENCE [LARGE SCALE GENOMIC DNA]</scope>
    <source>
        <strain evidence="3 4">CBS 117206</strain>
    </source>
</reference>
<proteinExistence type="predicted"/>
<feature type="transmembrane region" description="Helical" evidence="2">
    <location>
        <begin position="15"/>
        <end position="35"/>
    </location>
</feature>
<sequence length="810" mass="91833">MLFQWNPRTWNKVRWGLLYLYFIISVYFQALRAWVRRPRRQRRTRTRTVGFVNRETGSPKLTTTEATTDGGEANNPSGSEASQASFSAPAPLSSEQRRTLEWVRQGSHDDSFYVFDYAQDVHCLEANVPLRPQSEGSEPRKIEAGDTVEEDEVADKEEIDDIQHTIDDETHSSTEIGLHMDDTTEEVVVQAEEEDVGQEVTDHGDTVDIQHINNNGEKRSSTQIILPTDDTIEDVLDTGAEEIRGDEGVSSESDGEEVRPESIERPSTSLSFHYEDESHKDDDDEEVATTNPATDITKEYELPLSEEEAEEEAAVENTPEEEAAKETIETVPALERITQESPRLRHQNNLSPERRTELLDLRSKLELLQSFRARENKPESLEVVNSSVSSASSSTTTAAPQQQQDEDMALNEPPGLSPQKRAELVDLRTKLRIFMEMREQEQNNENSPVEPSVQETIVEKAEEDIEEEGEVETNESFDETSQTPETTDSNHETDNNVDEMTPPPPPEGSGELDELEEQEEPVSEEDETLYEDDGLVDPFSSDGTEILDFIKTWLLLSADLSALEVFHQVANLRDIMTFVPTWVPTKHDMVRQDEVLTYRSQDVPYEINWHFMRHLRSLRWRDLLDVSGSMIEAADREWLEAFLEEMATPSFVFKKGRVRSRSGHGRVRRRRSSSRSGTTTPGGAAAGQEEGGRRQGTKRRTLLHQVEAAEPLLPHEEKYARAMNQILWTRHAHETAHAVVQAIYDNTVERAAWIDERASEVRGELEVMEQGLQRLVDGLASLKANVDTVAEAHELDHAYLAILLQQNLLV</sequence>
<feature type="compositionally biased region" description="Acidic residues" evidence="1">
    <location>
        <begin position="510"/>
        <end position="534"/>
    </location>
</feature>
<dbReference type="Proteomes" id="UP001392437">
    <property type="component" value="Unassembled WGS sequence"/>
</dbReference>
<feature type="compositionally biased region" description="Basic residues" evidence="1">
    <location>
        <begin position="662"/>
        <end position="673"/>
    </location>
</feature>
<evidence type="ECO:0000313" key="4">
    <source>
        <dbReference type="Proteomes" id="UP001392437"/>
    </source>
</evidence>
<feature type="compositionally biased region" description="Polar residues" evidence="1">
    <location>
        <begin position="74"/>
        <end position="86"/>
    </location>
</feature>
<name>A0AAW0QFE6_9PEZI</name>
<organism evidence="3 4">
    <name type="scientific">Apiospora kogelbergensis</name>
    <dbReference type="NCBI Taxonomy" id="1337665"/>
    <lineage>
        <taxon>Eukaryota</taxon>
        <taxon>Fungi</taxon>
        <taxon>Dikarya</taxon>
        <taxon>Ascomycota</taxon>
        <taxon>Pezizomycotina</taxon>
        <taxon>Sordariomycetes</taxon>
        <taxon>Xylariomycetidae</taxon>
        <taxon>Amphisphaeriales</taxon>
        <taxon>Apiosporaceae</taxon>
        <taxon>Apiospora</taxon>
    </lineage>
</organism>
<feature type="region of interest" description="Disordered" evidence="1">
    <location>
        <begin position="237"/>
        <end position="356"/>
    </location>
</feature>
<feature type="compositionally biased region" description="Low complexity" evidence="1">
    <location>
        <begin position="62"/>
        <end position="73"/>
    </location>
</feature>
<feature type="compositionally biased region" description="Low complexity" evidence="1">
    <location>
        <begin position="383"/>
        <end position="399"/>
    </location>
</feature>
<keyword evidence="2" id="KW-1133">Transmembrane helix</keyword>
<accession>A0AAW0QFE6</accession>
<keyword evidence="4" id="KW-1185">Reference proteome</keyword>
<dbReference type="EMBL" id="JAQQWP010000011">
    <property type="protein sequence ID" value="KAK8095472.1"/>
    <property type="molecule type" value="Genomic_DNA"/>
</dbReference>
<comment type="caution">
    <text evidence="3">The sequence shown here is derived from an EMBL/GenBank/DDBJ whole genome shotgun (WGS) entry which is preliminary data.</text>
</comment>
<dbReference type="AlphaFoldDB" id="A0AAW0QFE6"/>
<keyword evidence="2" id="KW-0812">Transmembrane</keyword>
<evidence type="ECO:0000256" key="1">
    <source>
        <dbReference type="SAM" id="MobiDB-lite"/>
    </source>
</evidence>
<feature type="region of interest" description="Disordered" evidence="1">
    <location>
        <begin position="45"/>
        <end position="93"/>
    </location>
</feature>
<feature type="compositionally biased region" description="Low complexity" evidence="1">
    <location>
        <begin position="674"/>
        <end position="688"/>
    </location>
</feature>
<evidence type="ECO:0000313" key="3">
    <source>
        <dbReference type="EMBL" id="KAK8095472.1"/>
    </source>
</evidence>
<feature type="region of interest" description="Disordered" evidence="1">
    <location>
        <begin position="662"/>
        <end position="700"/>
    </location>
</feature>
<feature type="compositionally biased region" description="Acidic residues" evidence="1">
    <location>
        <begin position="461"/>
        <end position="478"/>
    </location>
</feature>
<feature type="region of interest" description="Disordered" evidence="1">
    <location>
        <begin position="130"/>
        <end position="154"/>
    </location>
</feature>
<feature type="region of interest" description="Disordered" evidence="1">
    <location>
        <begin position="373"/>
        <end position="424"/>
    </location>
</feature>
<gene>
    <name evidence="3" type="ORF">PG999_013494</name>
</gene>
<evidence type="ECO:0000256" key="2">
    <source>
        <dbReference type="SAM" id="Phobius"/>
    </source>
</evidence>
<feature type="region of interest" description="Disordered" evidence="1">
    <location>
        <begin position="460"/>
        <end position="534"/>
    </location>
</feature>